<dbReference type="EMBL" id="UZAD01013159">
    <property type="protein sequence ID" value="VDN90732.1"/>
    <property type="molecule type" value="Genomic_DNA"/>
</dbReference>
<evidence type="ECO:0000313" key="1">
    <source>
        <dbReference type="EMBL" id="VDN90732.1"/>
    </source>
</evidence>
<protein>
    <submittedName>
        <fullName evidence="1 3">Uncharacterized protein</fullName>
    </submittedName>
</protein>
<dbReference type="Proteomes" id="UP000278627">
    <property type="component" value="Unassembled WGS sequence"/>
</dbReference>
<evidence type="ECO:0000313" key="3">
    <source>
        <dbReference type="WBParaSite" id="BPAG_0000958401-mRNA-1"/>
    </source>
</evidence>
<evidence type="ECO:0000313" key="2">
    <source>
        <dbReference type="Proteomes" id="UP000278627"/>
    </source>
</evidence>
<sequence>MIKSWIYSRIRTTENGNRTPCHTNCNCNCNSYYNSSSSSRSHRHHRRCQSVSQSTAVAATAAAAAAAESQATIALTMRGVVNNVKYRLPFWNHPPIHLSTAHSTSSTTHSIATYSFVCRVVEEDGAAMALVVLDDISVFLLLPALCVVMKFCGRIQIRPAKTHRYLNWASSFSPHINFRIPINHSSAQFYRSKQLMEPRFDKGASPHFISSVCHTIKVHSVLDCCQPSNKHPDFPGMWTISYISLLHNSARHRRARLAGEPRSWR</sequence>
<accession>A0A0N4TMC3</accession>
<proteinExistence type="predicted"/>
<keyword evidence="2" id="KW-1185">Reference proteome</keyword>
<name>A0A0N4TMC3_BRUPA</name>
<reference evidence="1 2" key="2">
    <citation type="submission" date="2018-11" db="EMBL/GenBank/DDBJ databases">
        <authorList>
            <consortium name="Pathogen Informatics"/>
        </authorList>
    </citation>
    <scope>NUCLEOTIDE SEQUENCE [LARGE SCALE GENOMIC DNA]</scope>
</reference>
<dbReference type="AlphaFoldDB" id="A0A0N4TMC3"/>
<gene>
    <name evidence="1" type="ORF">BPAG_LOCUS9546</name>
</gene>
<reference evidence="3" key="1">
    <citation type="submission" date="2017-02" db="UniProtKB">
        <authorList>
            <consortium name="WormBaseParasite"/>
        </authorList>
    </citation>
    <scope>IDENTIFICATION</scope>
</reference>
<dbReference type="WBParaSite" id="BPAG_0000958401-mRNA-1">
    <property type="protein sequence ID" value="BPAG_0000958401-mRNA-1"/>
    <property type="gene ID" value="BPAG_0000958401"/>
</dbReference>
<organism evidence="3">
    <name type="scientific">Brugia pahangi</name>
    <name type="common">Filarial nematode worm</name>
    <dbReference type="NCBI Taxonomy" id="6280"/>
    <lineage>
        <taxon>Eukaryota</taxon>
        <taxon>Metazoa</taxon>
        <taxon>Ecdysozoa</taxon>
        <taxon>Nematoda</taxon>
        <taxon>Chromadorea</taxon>
        <taxon>Rhabditida</taxon>
        <taxon>Spirurina</taxon>
        <taxon>Spiruromorpha</taxon>
        <taxon>Filarioidea</taxon>
        <taxon>Onchocercidae</taxon>
        <taxon>Brugia</taxon>
    </lineage>
</organism>